<dbReference type="EMBL" id="CAFBIY010000013">
    <property type="protein sequence ID" value="CAB4846985.1"/>
    <property type="molecule type" value="Genomic_DNA"/>
</dbReference>
<dbReference type="EMBL" id="CAFBOL010000130">
    <property type="protein sequence ID" value="CAB5015418.1"/>
    <property type="molecule type" value="Genomic_DNA"/>
</dbReference>
<dbReference type="EMBL" id="CAEZYF010000014">
    <property type="protein sequence ID" value="CAB4732146.1"/>
    <property type="molecule type" value="Genomic_DNA"/>
</dbReference>
<dbReference type="EMBL" id="CAESGF010000005">
    <property type="protein sequence ID" value="CAB4363259.1"/>
    <property type="molecule type" value="Genomic_DNA"/>
</dbReference>
<name>A0A6J6A4H5_9ZZZZ</name>
<evidence type="ECO:0000313" key="3">
    <source>
        <dbReference type="EMBL" id="CAB4813025.1"/>
    </source>
</evidence>
<evidence type="ECO:0000313" key="6">
    <source>
        <dbReference type="EMBL" id="CAB5015418.1"/>
    </source>
</evidence>
<gene>
    <name evidence="2" type="ORF">UFOPK2656_02202</name>
    <name evidence="3" type="ORF">UFOPK3099_00874</name>
    <name evidence="4" type="ORF">UFOPK3267_00377</name>
    <name evidence="5" type="ORF">UFOPK3651_01259</name>
    <name evidence="6" type="ORF">UFOPK3931_03044</name>
    <name evidence="1" type="ORF">UFOPK4189_01040</name>
</gene>
<accession>A0A6J6A4H5</accession>
<dbReference type="AlphaFoldDB" id="A0A6J6A4H5"/>
<organism evidence="1">
    <name type="scientific">freshwater metagenome</name>
    <dbReference type="NCBI Taxonomy" id="449393"/>
    <lineage>
        <taxon>unclassified sequences</taxon>
        <taxon>metagenomes</taxon>
        <taxon>ecological metagenomes</taxon>
    </lineage>
</organism>
<reference evidence="1" key="1">
    <citation type="submission" date="2020-05" db="EMBL/GenBank/DDBJ databases">
        <authorList>
            <person name="Chiriac C."/>
            <person name="Salcher M."/>
            <person name="Ghai R."/>
            <person name="Kavagutti S V."/>
        </authorList>
    </citation>
    <scope>NUCLEOTIDE SEQUENCE</scope>
</reference>
<dbReference type="EMBL" id="CAFBMT010000005">
    <property type="protein sequence ID" value="CAB4927412.1"/>
    <property type="molecule type" value="Genomic_DNA"/>
</dbReference>
<dbReference type="EMBL" id="CAFAAV010000051">
    <property type="protein sequence ID" value="CAB4813025.1"/>
    <property type="molecule type" value="Genomic_DNA"/>
</dbReference>
<evidence type="ECO:0000313" key="1">
    <source>
        <dbReference type="EMBL" id="CAB4363259.1"/>
    </source>
</evidence>
<evidence type="ECO:0000313" key="5">
    <source>
        <dbReference type="EMBL" id="CAB4927412.1"/>
    </source>
</evidence>
<evidence type="ECO:0000313" key="4">
    <source>
        <dbReference type="EMBL" id="CAB4846985.1"/>
    </source>
</evidence>
<dbReference type="CDD" id="cd11614">
    <property type="entry name" value="SAF_CpaB_FlgA_like"/>
    <property type="match status" value="1"/>
</dbReference>
<sequence>MYVIPRVRLLLARRPWLYWSFVALCAIVVWSGVRSATAAALAQQHHWGESRPVLVVAAAIPAGQPIRASPRQYPLAMVPPSAVTSLPSPATAAQDLAPGEIVVATDVVGPHSLPRGWVVFGVPGTDRPTLVVGDHVALFGEGTRWCDGQVTGVAERAVDVAVPSTCADSVSARVAAGSVVLARA</sequence>
<evidence type="ECO:0000313" key="2">
    <source>
        <dbReference type="EMBL" id="CAB4732146.1"/>
    </source>
</evidence>
<proteinExistence type="predicted"/>
<protein>
    <submittedName>
        <fullName evidence="1">Unannotated protein</fullName>
    </submittedName>
</protein>